<evidence type="ECO:0000313" key="2">
    <source>
        <dbReference type="Proteomes" id="UP001266807"/>
    </source>
</evidence>
<gene>
    <name evidence="1" type="ORF">J2W98_003837</name>
</gene>
<dbReference type="Proteomes" id="UP001266807">
    <property type="component" value="Unassembled WGS sequence"/>
</dbReference>
<reference evidence="1 2" key="1">
    <citation type="submission" date="2023-07" db="EMBL/GenBank/DDBJ databases">
        <title>Sorghum-associated microbial communities from plants grown in Nebraska, USA.</title>
        <authorList>
            <person name="Schachtman D."/>
        </authorList>
    </citation>
    <scope>NUCLEOTIDE SEQUENCE [LARGE SCALE GENOMIC DNA]</scope>
    <source>
        <strain evidence="1 2">BE143</strain>
    </source>
</reference>
<comment type="caution">
    <text evidence="1">The sequence shown here is derived from an EMBL/GenBank/DDBJ whole genome shotgun (WGS) entry which is preliminary data.</text>
</comment>
<name>A0ABU1QIT5_9BACL</name>
<organism evidence="1 2">
    <name type="scientific">Paenibacillus peoriae</name>
    <dbReference type="NCBI Taxonomy" id="59893"/>
    <lineage>
        <taxon>Bacteria</taxon>
        <taxon>Bacillati</taxon>
        <taxon>Bacillota</taxon>
        <taxon>Bacilli</taxon>
        <taxon>Bacillales</taxon>
        <taxon>Paenibacillaceae</taxon>
        <taxon>Paenibacillus</taxon>
    </lineage>
</organism>
<evidence type="ECO:0000313" key="1">
    <source>
        <dbReference type="EMBL" id="MDR6779557.1"/>
    </source>
</evidence>
<protein>
    <submittedName>
        <fullName evidence="1">Uncharacterized protein</fullName>
    </submittedName>
</protein>
<sequence length="129" mass="15141">MCADLLEYEIPFEDIDVEMIEIIKILNFKCKIKTKYCCFGHRDKATLYIMFHEDMNDYLEELATKTAEKIAGVDFSFHFWIRKGTKGVLKNWSCKTNGAKTKSDRCRILKEFAEVVSEFYVEGEVTNNR</sequence>
<dbReference type="RefSeq" id="WP_068939691.1">
    <property type="nucleotide sequence ID" value="NZ_JAVDUG010000004.1"/>
</dbReference>
<accession>A0ABU1QIT5</accession>
<dbReference type="EMBL" id="JAVDUG010000004">
    <property type="protein sequence ID" value="MDR6779557.1"/>
    <property type="molecule type" value="Genomic_DNA"/>
</dbReference>
<proteinExistence type="predicted"/>
<keyword evidence="2" id="KW-1185">Reference proteome</keyword>